<dbReference type="GeneTree" id="ENSGT00970000197810"/>
<feature type="binding site" evidence="2">
    <location>
        <position position="50"/>
    </location>
    <ligand>
        <name>Mg(2+)</name>
        <dbReference type="ChEBI" id="CHEBI:18420"/>
        <label>1</label>
    </ligand>
</feature>
<evidence type="ECO:0000256" key="1">
    <source>
        <dbReference type="ARBA" id="ARBA00010702"/>
    </source>
</evidence>
<evidence type="ECO:0000313" key="3">
    <source>
        <dbReference type="Ensembl" id="ENSCMIP00000007412.1"/>
    </source>
</evidence>
<evidence type="ECO:0000256" key="2">
    <source>
        <dbReference type="PIRSR" id="PIRSR605502-1"/>
    </source>
</evidence>
<keyword evidence="4" id="KW-1185">Reference proteome</keyword>
<dbReference type="InterPro" id="IPR036705">
    <property type="entry name" value="Ribosyl_crysJ1_sf"/>
</dbReference>
<protein>
    <submittedName>
        <fullName evidence="3">[Protein ADP-ribosylarginine] hydrolase-like</fullName>
    </submittedName>
</protein>
<proteinExistence type="inferred from homology"/>
<feature type="binding site" evidence="2">
    <location>
        <position position="51"/>
    </location>
    <ligand>
        <name>Mg(2+)</name>
        <dbReference type="ChEBI" id="CHEBI:18420"/>
        <label>1</label>
    </ligand>
</feature>
<dbReference type="STRING" id="7868.ENSCMIP00000007412"/>
<keyword evidence="2" id="KW-0460">Magnesium</keyword>
<feature type="binding site" evidence="2">
    <location>
        <position position="49"/>
    </location>
    <ligand>
        <name>Mg(2+)</name>
        <dbReference type="ChEBI" id="CHEBI:18420"/>
        <label>1</label>
    </ligand>
</feature>
<dbReference type="AlphaFoldDB" id="A0A4W3GWR9"/>
<reference evidence="3" key="4">
    <citation type="submission" date="2025-08" db="UniProtKB">
        <authorList>
            <consortium name="Ensembl"/>
        </authorList>
    </citation>
    <scope>IDENTIFICATION</scope>
</reference>
<reference evidence="4" key="2">
    <citation type="journal article" date="2007" name="PLoS Biol.">
        <title>Survey sequencing and comparative analysis of the elephant shark (Callorhinchus milii) genome.</title>
        <authorList>
            <person name="Venkatesh B."/>
            <person name="Kirkness E.F."/>
            <person name="Loh Y.H."/>
            <person name="Halpern A.L."/>
            <person name="Lee A.P."/>
            <person name="Johnson J."/>
            <person name="Dandona N."/>
            <person name="Viswanathan L.D."/>
            <person name="Tay A."/>
            <person name="Venter J.C."/>
            <person name="Strausberg R.L."/>
            <person name="Brenner S."/>
        </authorList>
    </citation>
    <scope>NUCLEOTIDE SEQUENCE [LARGE SCALE GENOMIC DNA]</scope>
</reference>
<organism evidence="3 4">
    <name type="scientific">Callorhinchus milii</name>
    <name type="common">Ghost shark</name>
    <dbReference type="NCBI Taxonomy" id="7868"/>
    <lineage>
        <taxon>Eukaryota</taxon>
        <taxon>Metazoa</taxon>
        <taxon>Chordata</taxon>
        <taxon>Craniata</taxon>
        <taxon>Vertebrata</taxon>
        <taxon>Chondrichthyes</taxon>
        <taxon>Holocephali</taxon>
        <taxon>Chimaeriformes</taxon>
        <taxon>Callorhinchidae</taxon>
        <taxon>Callorhinchus</taxon>
    </lineage>
</organism>
<reference evidence="4" key="3">
    <citation type="journal article" date="2014" name="Nature">
        <title>Elephant shark genome provides unique insights into gnathostome evolution.</title>
        <authorList>
            <consortium name="International Elephant Shark Genome Sequencing Consortium"/>
            <person name="Venkatesh B."/>
            <person name="Lee A.P."/>
            <person name="Ravi V."/>
            <person name="Maurya A.K."/>
            <person name="Lian M.M."/>
            <person name="Swann J.B."/>
            <person name="Ohta Y."/>
            <person name="Flajnik M.F."/>
            <person name="Sutoh Y."/>
            <person name="Kasahara M."/>
            <person name="Hoon S."/>
            <person name="Gangu V."/>
            <person name="Roy S.W."/>
            <person name="Irimia M."/>
            <person name="Korzh V."/>
            <person name="Kondrychyn I."/>
            <person name="Lim Z.W."/>
            <person name="Tay B.H."/>
            <person name="Tohari S."/>
            <person name="Kong K.W."/>
            <person name="Ho S."/>
            <person name="Lorente-Galdos B."/>
            <person name="Quilez J."/>
            <person name="Marques-Bonet T."/>
            <person name="Raney B.J."/>
            <person name="Ingham P.W."/>
            <person name="Tay A."/>
            <person name="Hillier L.W."/>
            <person name="Minx P."/>
            <person name="Boehm T."/>
            <person name="Wilson R.K."/>
            <person name="Brenner S."/>
            <person name="Warren W.C."/>
        </authorList>
    </citation>
    <scope>NUCLEOTIDE SEQUENCE [LARGE SCALE GENOMIC DNA]</scope>
</reference>
<dbReference type="Pfam" id="PF03747">
    <property type="entry name" value="ADP_ribosyl_GH"/>
    <property type="match status" value="1"/>
</dbReference>
<name>A0A4W3GWR9_CALMI</name>
<evidence type="ECO:0000313" key="4">
    <source>
        <dbReference type="Proteomes" id="UP000314986"/>
    </source>
</evidence>
<dbReference type="SUPFAM" id="SSF101478">
    <property type="entry name" value="ADP-ribosylglycohydrolase"/>
    <property type="match status" value="1"/>
</dbReference>
<comment type="similarity">
    <text evidence="1">Belongs to the ADP-ribosylglycohydrolase family.</text>
</comment>
<dbReference type="Ensembl" id="ENSCMIT00000007636.1">
    <property type="protein sequence ID" value="ENSCMIP00000007412.1"/>
    <property type="gene ID" value="ENSCMIG00000004071.1"/>
</dbReference>
<dbReference type="GO" id="GO:0046872">
    <property type="term" value="F:metal ion binding"/>
    <property type="evidence" value="ECO:0007669"/>
    <property type="project" value="UniProtKB-KW"/>
</dbReference>
<dbReference type="Proteomes" id="UP000314986">
    <property type="component" value="Unassembled WGS sequence"/>
</dbReference>
<dbReference type="InParanoid" id="A0A4W3GWR9"/>
<sequence>MLLSAVGDALGYRNEQWEYCESGEQIHSELEGLGGLGNIHVCLPHWPVSDDTVLHLASAQALNTGKDGDALLH</sequence>
<dbReference type="Gene3D" id="1.10.4080.10">
    <property type="entry name" value="ADP-ribosylation/Crystallin J1"/>
    <property type="match status" value="1"/>
</dbReference>
<comment type="cofactor">
    <cofactor evidence="2">
        <name>Mg(2+)</name>
        <dbReference type="ChEBI" id="CHEBI:18420"/>
    </cofactor>
    <text evidence="2">Binds 2 magnesium ions per subunit.</text>
</comment>
<accession>A0A4W3GWR9</accession>
<reference evidence="3" key="5">
    <citation type="submission" date="2025-09" db="UniProtKB">
        <authorList>
            <consortium name="Ensembl"/>
        </authorList>
    </citation>
    <scope>IDENTIFICATION</scope>
</reference>
<reference evidence="4" key="1">
    <citation type="journal article" date="2006" name="Science">
        <title>Ancient noncoding elements conserved in the human genome.</title>
        <authorList>
            <person name="Venkatesh B."/>
            <person name="Kirkness E.F."/>
            <person name="Loh Y.H."/>
            <person name="Halpern A.L."/>
            <person name="Lee A.P."/>
            <person name="Johnson J."/>
            <person name="Dandona N."/>
            <person name="Viswanathan L.D."/>
            <person name="Tay A."/>
            <person name="Venter J.C."/>
            <person name="Strausberg R.L."/>
            <person name="Brenner S."/>
        </authorList>
    </citation>
    <scope>NUCLEOTIDE SEQUENCE [LARGE SCALE GENOMIC DNA]</scope>
</reference>
<dbReference type="InterPro" id="IPR005502">
    <property type="entry name" value="Ribosyl_crysJ1"/>
</dbReference>
<keyword evidence="2" id="KW-0479">Metal-binding</keyword>